<keyword evidence="2" id="KW-1003">Cell membrane</keyword>
<dbReference type="Pfam" id="PF04277">
    <property type="entry name" value="OAD_gamma"/>
    <property type="match status" value="1"/>
</dbReference>
<evidence type="ECO:0000259" key="7">
    <source>
        <dbReference type="PROSITE" id="PS51841"/>
    </source>
</evidence>
<name>J9C1E1_9ZZZZ</name>
<feature type="transmembrane region" description="Helical" evidence="6">
    <location>
        <begin position="206"/>
        <end position="232"/>
    </location>
</feature>
<proteinExistence type="predicted"/>
<keyword evidence="4 6" id="KW-1133">Transmembrane helix</keyword>
<dbReference type="InterPro" id="IPR001322">
    <property type="entry name" value="Lamin_tail_dom"/>
</dbReference>
<evidence type="ECO:0000256" key="2">
    <source>
        <dbReference type="ARBA" id="ARBA00022475"/>
    </source>
</evidence>
<keyword evidence="3 6" id="KW-0812">Transmembrane</keyword>
<evidence type="ECO:0000313" key="8">
    <source>
        <dbReference type="EMBL" id="EJW93620.1"/>
    </source>
</evidence>
<dbReference type="GO" id="GO:0005886">
    <property type="term" value="C:plasma membrane"/>
    <property type="evidence" value="ECO:0007669"/>
    <property type="project" value="UniProtKB-SubCell"/>
</dbReference>
<dbReference type="GO" id="GO:0036376">
    <property type="term" value="P:sodium ion export across plasma membrane"/>
    <property type="evidence" value="ECO:0007669"/>
    <property type="project" value="InterPro"/>
</dbReference>
<accession>J9C1E1</accession>
<dbReference type="EMBL" id="AMCI01006871">
    <property type="protein sequence ID" value="EJW93620.1"/>
    <property type="molecule type" value="Genomic_DNA"/>
</dbReference>
<sequence>MYRKKIGILIAAFIAICGTASAQSASSLCINEVLVSNQDNFQDDYGKHNAWIEIFNTSFATVDIRNCYLTNDKRVLDKKLSAPERAAMMYPIPKGDVLTRIAPRQHLLFWADDEPKRGNFHLSFKLDPEKENWIALYDANGTTLLDSITVPANLPIDCSYGLKEDGIKKSGWAIMGIDGRYVTPSTNNKTLDSNEKIDGFKLKDPFGVGMAIMAMLVVFCGLLLLFVSFKIIGGIGLNIVKKNAMRFHGIEDKQEAKEKAIGTESGEVFAAIAMALHEYQENVHDIEDTILTINKVKRNYSPWNSKIYTLRQMPHK</sequence>
<dbReference type="InterPro" id="IPR036415">
    <property type="entry name" value="Lamin_tail_dom_sf"/>
</dbReference>
<feature type="domain" description="LTD" evidence="7">
    <location>
        <begin position="18"/>
        <end position="152"/>
    </location>
</feature>
<keyword evidence="5 6" id="KW-0472">Membrane</keyword>
<protein>
    <recommendedName>
        <fullName evidence="7">LTD domain-containing protein</fullName>
    </recommendedName>
</protein>
<comment type="subcellular location">
    <subcellularLocation>
        <location evidence="1">Cell membrane</location>
    </subcellularLocation>
</comment>
<dbReference type="SUPFAM" id="SSF74853">
    <property type="entry name" value="Lamin A/C globular tail domain"/>
    <property type="match status" value="1"/>
</dbReference>
<dbReference type="PROSITE" id="PS51841">
    <property type="entry name" value="LTD"/>
    <property type="match status" value="1"/>
</dbReference>
<reference evidence="8" key="1">
    <citation type="journal article" date="2012" name="PLoS ONE">
        <title>Gene sets for utilization of primary and secondary nutrition supplies in the distal gut of endangered iberian lynx.</title>
        <authorList>
            <person name="Alcaide M."/>
            <person name="Messina E."/>
            <person name="Richter M."/>
            <person name="Bargiela R."/>
            <person name="Peplies J."/>
            <person name="Huws S.A."/>
            <person name="Newbold C.J."/>
            <person name="Golyshin P.N."/>
            <person name="Simon M.A."/>
            <person name="Lopez G."/>
            <person name="Yakimov M.M."/>
            <person name="Ferrer M."/>
        </authorList>
    </citation>
    <scope>NUCLEOTIDE SEQUENCE</scope>
</reference>
<evidence type="ECO:0000256" key="5">
    <source>
        <dbReference type="ARBA" id="ARBA00023136"/>
    </source>
</evidence>
<dbReference type="Pfam" id="PF00932">
    <property type="entry name" value="LTD"/>
    <property type="match status" value="1"/>
</dbReference>
<comment type="caution">
    <text evidence="8">The sequence shown here is derived from an EMBL/GenBank/DDBJ whole genome shotgun (WGS) entry which is preliminary data.</text>
</comment>
<evidence type="ECO:0000256" key="4">
    <source>
        <dbReference type="ARBA" id="ARBA00022989"/>
    </source>
</evidence>
<gene>
    <name evidence="8" type="ORF">EVA_18273</name>
</gene>
<evidence type="ECO:0000256" key="3">
    <source>
        <dbReference type="ARBA" id="ARBA00022692"/>
    </source>
</evidence>
<dbReference type="GO" id="GO:0015081">
    <property type="term" value="F:sodium ion transmembrane transporter activity"/>
    <property type="evidence" value="ECO:0007669"/>
    <property type="project" value="InterPro"/>
</dbReference>
<dbReference type="AlphaFoldDB" id="J9C1E1"/>
<dbReference type="InterPro" id="IPR005899">
    <property type="entry name" value="Na_pump_deCOase"/>
</dbReference>
<evidence type="ECO:0000256" key="1">
    <source>
        <dbReference type="ARBA" id="ARBA00004236"/>
    </source>
</evidence>
<evidence type="ECO:0000256" key="6">
    <source>
        <dbReference type="SAM" id="Phobius"/>
    </source>
</evidence>
<organism evidence="8">
    <name type="scientific">gut metagenome</name>
    <dbReference type="NCBI Taxonomy" id="749906"/>
    <lineage>
        <taxon>unclassified sequences</taxon>
        <taxon>metagenomes</taxon>
        <taxon>organismal metagenomes</taxon>
    </lineage>
</organism>